<dbReference type="EC" id="3.6.1.55" evidence="12"/>
<keyword evidence="5 18" id="KW-0479">Metal-binding</keyword>
<dbReference type="NCBIfam" id="TIGR00586">
    <property type="entry name" value="mutt"/>
    <property type="match status" value="1"/>
</dbReference>
<evidence type="ECO:0000256" key="2">
    <source>
        <dbReference type="ARBA" id="ARBA00005582"/>
    </source>
</evidence>
<evidence type="ECO:0000313" key="21">
    <source>
        <dbReference type="Proteomes" id="UP000019184"/>
    </source>
</evidence>
<evidence type="ECO:0000256" key="1">
    <source>
        <dbReference type="ARBA" id="ARBA00001946"/>
    </source>
</evidence>
<dbReference type="InterPro" id="IPR020476">
    <property type="entry name" value="Nudix_hydrolase"/>
</dbReference>
<feature type="domain" description="Nudix hydrolase" evidence="19">
    <location>
        <begin position="5"/>
        <end position="132"/>
    </location>
</feature>
<keyword evidence="9" id="KW-0234">DNA repair</keyword>
<dbReference type="InterPro" id="IPR003561">
    <property type="entry name" value="Mutator_MutT"/>
</dbReference>
<comment type="caution">
    <text evidence="20">The sequence shown here is derived from an EMBL/GenBank/DDBJ whole genome shotgun (WGS) entry which is preliminary data.</text>
</comment>
<dbReference type="PROSITE" id="PS51462">
    <property type="entry name" value="NUDIX"/>
    <property type="match status" value="1"/>
</dbReference>
<organism evidence="20 21">
    <name type="scientific">Candidatus Contendobacter odensis Run_B_J11</name>
    <dbReference type="NCBI Taxonomy" id="1400861"/>
    <lineage>
        <taxon>Bacteria</taxon>
        <taxon>Pseudomonadati</taxon>
        <taxon>Pseudomonadota</taxon>
        <taxon>Gammaproteobacteria</taxon>
        <taxon>Candidatus Competibacteraceae</taxon>
        <taxon>Candidatus Contendibacter</taxon>
    </lineage>
</organism>
<dbReference type="GO" id="GO:0008413">
    <property type="term" value="F:8-oxo-7,8-dihydroguanosine triphosphate pyrophosphatase activity"/>
    <property type="evidence" value="ECO:0007669"/>
    <property type="project" value="InterPro"/>
</dbReference>
<feature type="binding site" evidence="17">
    <location>
        <position position="27"/>
    </location>
    <ligand>
        <name>8-oxo-dGTP</name>
        <dbReference type="ChEBI" id="CHEBI:77896"/>
    </ligand>
</feature>
<dbReference type="GO" id="GO:0046872">
    <property type="term" value="F:metal ion binding"/>
    <property type="evidence" value="ECO:0007669"/>
    <property type="project" value="UniProtKB-KW"/>
</dbReference>
<dbReference type="Gene3D" id="3.90.79.10">
    <property type="entry name" value="Nucleoside Triphosphate Pyrophosphohydrolase"/>
    <property type="match status" value="1"/>
</dbReference>
<dbReference type="InterPro" id="IPR029119">
    <property type="entry name" value="MutY_C"/>
</dbReference>
<evidence type="ECO:0000259" key="19">
    <source>
        <dbReference type="PROSITE" id="PS51462"/>
    </source>
</evidence>
<evidence type="ECO:0000256" key="6">
    <source>
        <dbReference type="ARBA" id="ARBA00022763"/>
    </source>
</evidence>
<dbReference type="InterPro" id="IPR047127">
    <property type="entry name" value="MutT-like"/>
</dbReference>
<evidence type="ECO:0000256" key="11">
    <source>
        <dbReference type="ARBA" id="ARBA00036904"/>
    </source>
</evidence>
<evidence type="ECO:0000313" key="20">
    <source>
        <dbReference type="EMBL" id="CDH44245.1"/>
    </source>
</evidence>
<dbReference type="GO" id="GO:0044716">
    <property type="term" value="F:8-oxo-GDP phosphatase activity"/>
    <property type="evidence" value="ECO:0007669"/>
    <property type="project" value="TreeGrafter"/>
</dbReference>
<feature type="binding site" evidence="18">
    <location>
        <position position="61"/>
    </location>
    <ligand>
        <name>Mg(2+)</name>
        <dbReference type="ChEBI" id="CHEBI:18420"/>
    </ligand>
</feature>
<reference evidence="20 21" key="1">
    <citation type="journal article" date="2014" name="ISME J.">
        <title>Candidatus Competibacter-lineage genomes retrieved from metagenomes reveal functional metabolic diversity.</title>
        <authorList>
            <person name="McIlroy S.J."/>
            <person name="Albertsen M."/>
            <person name="Andresen E.K."/>
            <person name="Saunders A.M."/>
            <person name="Kristiansen R."/>
            <person name="Stokholm-Bjerregaard M."/>
            <person name="Nielsen K.L."/>
            <person name="Nielsen P.H."/>
        </authorList>
    </citation>
    <scope>NUCLEOTIDE SEQUENCE [LARGE SCALE GENOMIC DNA]</scope>
    <source>
        <strain evidence="20 21">Run_B_J11</strain>
    </source>
</reference>
<keyword evidence="8 18" id="KW-0460">Magnesium</keyword>
<evidence type="ECO:0000256" key="13">
    <source>
        <dbReference type="ARBA" id="ARBA00040794"/>
    </source>
</evidence>
<evidence type="ECO:0000256" key="4">
    <source>
        <dbReference type="ARBA" id="ARBA00022705"/>
    </source>
</evidence>
<dbReference type="PANTHER" id="PTHR47707:SF1">
    <property type="entry name" value="NUDIX HYDROLASE FAMILY PROTEIN"/>
    <property type="match status" value="1"/>
</dbReference>
<feature type="binding site" evidence="18">
    <location>
        <position position="41"/>
    </location>
    <ligand>
        <name>Mg(2+)</name>
        <dbReference type="ChEBI" id="CHEBI:18420"/>
    </ligand>
</feature>
<feature type="binding site" evidence="17">
    <location>
        <position position="32"/>
    </location>
    <ligand>
        <name>8-oxo-dGTP</name>
        <dbReference type="ChEBI" id="CHEBI:77896"/>
    </ligand>
</feature>
<dbReference type="PANTHER" id="PTHR47707">
    <property type="entry name" value="8-OXO-DGTP DIPHOSPHATASE"/>
    <property type="match status" value="1"/>
</dbReference>
<keyword evidence="3" id="KW-0515">Mutator protein</keyword>
<dbReference type="GO" id="GO:0044715">
    <property type="term" value="F:8-oxo-dGDP phosphatase activity"/>
    <property type="evidence" value="ECO:0007669"/>
    <property type="project" value="TreeGrafter"/>
</dbReference>
<dbReference type="AlphaFoldDB" id="A0A7U7G9B0"/>
<keyword evidence="4" id="KW-0235">DNA replication</keyword>
<dbReference type="EMBL" id="CBTK010000068">
    <property type="protein sequence ID" value="CDH44245.1"/>
    <property type="molecule type" value="Genomic_DNA"/>
</dbReference>
<evidence type="ECO:0000256" key="14">
    <source>
        <dbReference type="ARBA" id="ARBA00041592"/>
    </source>
</evidence>
<evidence type="ECO:0000256" key="7">
    <source>
        <dbReference type="ARBA" id="ARBA00022801"/>
    </source>
</evidence>
<dbReference type="GO" id="GO:0006260">
    <property type="term" value="P:DNA replication"/>
    <property type="evidence" value="ECO:0007669"/>
    <property type="project" value="UniProtKB-KW"/>
</dbReference>
<evidence type="ECO:0000256" key="3">
    <source>
        <dbReference type="ARBA" id="ARBA00022457"/>
    </source>
</evidence>
<name>A0A7U7G9B0_9GAMM</name>
<evidence type="ECO:0000256" key="18">
    <source>
        <dbReference type="PIRSR" id="PIRSR603561-2"/>
    </source>
</evidence>
<protein>
    <recommendedName>
        <fullName evidence="13">8-oxo-dGTP diphosphatase</fullName>
        <ecNumber evidence="12">3.6.1.55</ecNumber>
    </recommendedName>
    <alternativeName>
        <fullName evidence="16">7,8-dihydro-8-oxoguanine-triphosphatase</fullName>
    </alternativeName>
    <alternativeName>
        <fullName evidence="15">Mutator protein MutT</fullName>
    </alternativeName>
    <alternativeName>
        <fullName evidence="14">dGTP pyrophosphohydrolase</fullName>
    </alternativeName>
</protein>
<dbReference type="RefSeq" id="WP_034431424.1">
    <property type="nucleotide sequence ID" value="NZ_CBTK010000068.1"/>
</dbReference>
<evidence type="ECO:0000256" key="5">
    <source>
        <dbReference type="ARBA" id="ARBA00022723"/>
    </source>
</evidence>
<feature type="binding site" evidence="17">
    <location>
        <begin position="38"/>
        <end position="41"/>
    </location>
    <ligand>
        <name>8-oxo-dGTP</name>
        <dbReference type="ChEBI" id="CHEBI:77896"/>
    </ligand>
</feature>
<comment type="similarity">
    <text evidence="2">Belongs to the Nudix hydrolase family.</text>
</comment>
<dbReference type="GO" id="GO:0035539">
    <property type="term" value="F:8-oxo-7,8-dihydrodeoxyguanosine triphosphate pyrophosphatase activity"/>
    <property type="evidence" value="ECO:0007669"/>
    <property type="project" value="UniProtKB-EC"/>
</dbReference>
<dbReference type="Pfam" id="PF14815">
    <property type="entry name" value="NUDIX_4"/>
    <property type="match status" value="1"/>
</dbReference>
<keyword evidence="21" id="KW-1185">Reference proteome</keyword>
<evidence type="ECO:0000256" key="12">
    <source>
        <dbReference type="ARBA" id="ARBA00038905"/>
    </source>
</evidence>
<gene>
    <name evidence="20" type="primary">mutT</name>
    <name evidence="20" type="ORF">BN874_160001</name>
</gene>
<evidence type="ECO:0000256" key="8">
    <source>
        <dbReference type="ARBA" id="ARBA00022842"/>
    </source>
</evidence>
<evidence type="ECO:0000256" key="10">
    <source>
        <dbReference type="ARBA" id="ARBA00035861"/>
    </source>
</evidence>
<dbReference type="InterPro" id="IPR000086">
    <property type="entry name" value="NUDIX_hydrolase_dom"/>
</dbReference>
<dbReference type="GO" id="GO:0006281">
    <property type="term" value="P:DNA repair"/>
    <property type="evidence" value="ECO:0007669"/>
    <property type="project" value="UniProtKB-KW"/>
</dbReference>
<keyword evidence="6" id="KW-0227">DNA damage</keyword>
<sequence length="137" mass="14903">MNAASRVVHVAVGILADATGAILIARRPDHVHQGGLWEFPGGKVEVDETVERALVRELREELGITVQAAAPLMQVHHAYSDQTVLLDVWRVTVYHGEPQGRENQPLAWVLPAKLADFAFPAADAPIIQCVVKPHPLG</sequence>
<comment type="catalytic activity">
    <reaction evidence="11">
        <text>8-oxo-GTP + H2O = 8-oxo-GMP + diphosphate + H(+)</text>
        <dbReference type="Rhea" id="RHEA:67616"/>
        <dbReference type="ChEBI" id="CHEBI:15377"/>
        <dbReference type="ChEBI" id="CHEBI:15378"/>
        <dbReference type="ChEBI" id="CHEBI:33019"/>
        <dbReference type="ChEBI" id="CHEBI:143553"/>
        <dbReference type="ChEBI" id="CHEBI:145694"/>
    </reaction>
</comment>
<accession>A0A7U7G9B0</accession>
<dbReference type="SUPFAM" id="SSF55811">
    <property type="entry name" value="Nudix"/>
    <property type="match status" value="1"/>
</dbReference>
<evidence type="ECO:0000256" key="9">
    <source>
        <dbReference type="ARBA" id="ARBA00023204"/>
    </source>
</evidence>
<dbReference type="CDD" id="cd03425">
    <property type="entry name" value="NUDIX_MutT_NudA_like"/>
    <property type="match status" value="1"/>
</dbReference>
<dbReference type="FunFam" id="3.90.79.10:FF:000014">
    <property type="entry name" value="8-oxo-dGTP diphosphatase MutT"/>
    <property type="match status" value="1"/>
</dbReference>
<evidence type="ECO:0000256" key="16">
    <source>
        <dbReference type="ARBA" id="ARBA00042798"/>
    </source>
</evidence>
<evidence type="ECO:0000256" key="15">
    <source>
        <dbReference type="ARBA" id="ARBA00041979"/>
    </source>
</evidence>
<comment type="cofactor">
    <cofactor evidence="1 18">
        <name>Mg(2+)</name>
        <dbReference type="ChEBI" id="CHEBI:18420"/>
    </cofactor>
</comment>
<dbReference type="InterPro" id="IPR015797">
    <property type="entry name" value="NUDIX_hydrolase-like_dom_sf"/>
</dbReference>
<evidence type="ECO:0000256" key="17">
    <source>
        <dbReference type="PIRSR" id="PIRSR603561-1"/>
    </source>
</evidence>
<dbReference type="InterPro" id="IPR020084">
    <property type="entry name" value="NUDIX_hydrolase_CS"/>
</dbReference>
<keyword evidence="7 20" id="KW-0378">Hydrolase</keyword>
<comment type="catalytic activity">
    <reaction evidence="10">
        <text>8-oxo-dGTP + H2O = 8-oxo-dGMP + diphosphate + H(+)</text>
        <dbReference type="Rhea" id="RHEA:31575"/>
        <dbReference type="ChEBI" id="CHEBI:15377"/>
        <dbReference type="ChEBI" id="CHEBI:15378"/>
        <dbReference type="ChEBI" id="CHEBI:33019"/>
        <dbReference type="ChEBI" id="CHEBI:63224"/>
        <dbReference type="ChEBI" id="CHEBI:77896"/>
        <dbReference type="EC" id="3.6.1.55"/>
    </reaction>
</comment>
<dbReference type="OrthoDB" id="9810648at2"/>
<dbReference type="Proteomes" id="UP000019184">
    <property type="component" value="Unassembled WGS sequence"/>
</dbReference>
<dbReference type="PRINTS" id="PR00502">
    <property type="entry name" value="NUDIXFAMILY"/>
</dbReference>
<dbReference type="PROSITE" id="PS00893">
    <property type="entry name" value="NUDIX_BOX"/>
    <property type="match status" value="1"/>
</dbReference>
<proteinExistence type="inferred from homology"/>